<proteinExistence type="predicted"/>
<accession>A0A6J7WTZ3</accession>
<sequence>MMDYCDSPDEQAKNPETKRYFAVIANGDIHAFEFMWITWSFSHCFDDLVDGDVSVSTEVAARAFIRYVQMLSFNPFYLKHKENLFPFIVMAINRWCDGDDWKNSDDPDKRAVSNIIACGDVDLYFHVAFLTGGWDHLRKCKEFRAYDTKDAEQKDQ</sequence>
<dbReference type="EMBL" id="LR798282">
    <property type="protein sequence ID" value="CAB5220285.1"/>
    <property type="molecule type" value="Genomic_DNA"/>
</dbReference>
<gene>
    <name evidence="1" type="ORF">UFOVP235_28</name>
</gene>
<evidence type="ECO:0000313" key="1">
    <source>
        <dbReference type="EMBL" id="CAB5220285.1"/>
    </source>
</evidence>
<reference evidence="1" key="1">
    <citation type="submission" date="2020-05" db="EMBL/GenBank/DDBJ databases">
        <authorList>
            <person name="Chiriac C."/>
            <person name="Salcher M."/>
            <person name="Ghai R."/>
            <person name="Kavagutti S V."/>
        </authorList>
    </citation>
    <scope>NUCLEOTIDE SEQUENCE</scope>
</reference>
<organism evidence="1">
    <name type="scientific">uncultured Caudovirales phage</name>
    <dbReference type="NCBI Taxonomy" id="2100421"/>
    <lineage>
        <taxon>Viruses</taxon>
        <taxon>Duplodnaviria</taxon>
        <taxon>Heunggongvirae</taxon>
        <taxon>Uroviricota</taxon>
        <taxon>Caudoviricetes</taxon>
        <taxon>Peduoviridae</taxon>
        <taxon>Maltschvirus</taxon>
        <taxon>Maltschvirus maltsch</taxon>
    </lineage>
</organism>
<protein>
    <submittedName>
        <fullName evidence="1">Uncharacterized protein</fullName>
    </submittedName>
</protein>
<name>A0A6J7WTZ3_9CAUD</name>